<reference evidence="2 3" key="2">
    <citation type="submission" date="2019-06" db="EMBL/GenBank/DDBJ databases">
        <title>Martelella lutilitoris sp. nov., isolated from a tidal mudflat.</title>
        <authorList>
            <person name="Kim Y.-J."/>
        </authorList>
    </citation>
    <scope>NUCLEOTIDE SEQUENCE [LARGE SCALE GENOMIC DNA]</scope>
    <source>
        <strain evidence="2 3">GH2-6</strain>
    </source>
</reference>
<accession>A0A5C4JPN5</accession>
<sequence>MPVRLRKFIGTILIVTLVIVYALTATTLATVVLDGRPAWAALLYFFLTGLLWIIPAMFIIKWMAGPPANRR</sequence>
<dbReference type="Pfam" id="PF11003">
    <property type="entry name" value="DUF2842"/>
    <property type="match status" value="1"/>
</dbReference>
<keyword evidence="3" id="KW-1185">Reference proteome</keyword>
<keyword evidence="1" id="KW-1133">Transmembrane helix</keyword>
<protein>
    <submittedName>
        <fullName evidence="2">DUF2842 domain-containing protein</fullName>
    </submittedName>
</protein>
<dbReference type="OrthoDB" id="7510023at2"/>
<feature type="transmembrane region" description="Helical" evidence="1">
    <location>
        <begin position="39"/>
        <end position="64"/>
    </location>
</feature>
<comment type="caution">
    <text evidence="2">The sequence shown here is derived from an EMBL/GenBank/DDBJ whole genome shotgun (WGS) entry which is preliminary data.</text>
</comment>
<keyword evidence="1" id="KW-0472">Membrane</keyword>
<reference evidence="2 3" key="1">
    <citation type="submission" date="2019-05" db="EMBL/GenBank/DDBJ databases">
        <authorList>
            <person name="Lee S.D."/>
        </authorList>
    </citation>
    <scope>NUCLEOTIDE SEQUENCE [LARGE SCALE GENOMIC DNA]</scope>
    <source>
        <strain evidence="2 3">GH2-6</strain>
    </source>
</reference>
<dbReference type="RefSeq" id="WP_138749127.1">
    <property type="nucleotide sequence ID" value="NZ_VCLB01000007.1"/>
</dbReference>
<organism evidence="2 3">
    <name type="scientific">Martelella lutilitoris</name>
    <dbReference type="NCBI Taxonomy" id="2583532"/>
    <lineage>
        <taxon>Bacteria</taxon>
        <taxon>Pseudomonadati</taxon>
        <taxon>Pseudomonadota</taxon>
        <taxon>Alphaproteobacteria</taxon>
        <taxon>Hyphomicrobiales</taxon>
        <taxon>Aurantimonadaceae</taxon>
        <taxon>Martelella</taxon>
    </lineage>
</organism>
<gene>
    <name evidence="2" type="ORF">FF124_14095</name>
</gene>
<keyword evidence="1" id="KW-0812">Transmembrane</keyword>
<dbReference type="InterPro" id="IPR021265">
    <property type="entry name" value="DUF2842"/>
</dbReference>
<evidence type="ECO:0000313" key="3">
    <source>
        <dbReference type="Proteomes" id="UP000307874"/>
    </source>
</evidence>
<name>A0A5C4JPN5_9HYPH</name>
<dbReference type="AlphaFoldDB" id="A0A5C4JPN5"/>
<proteinExistence type="predicted"/>
<dbReference type="Proteomes" id="UP000307874">
    <property type="component" value="Unassembled WGS sequence"/>
</dbReference>
<dbReference type="EMBL" id="VCLB01000007">
    <property type="protein sequence ID" value="TNB47298.1"/>
    <property type="molecule type" value="Genomic_DNA"/>
</dbReference>
<feature type="transmembrane region" description="Helical" evidence="1">
    <location>
        <begin position="12"/>
        <end position="33"/>
    </location>
</feature>
<evidence type="ECO:0000313" key="2">
    <source>
        <dbReference type="EMBL" id="TNB47298.1"/>
    </source>
</evidence>
<evidence type="ECO:0000256" key="1">
    <source>
        <dbReference type="SAM" id="Phobius"/>
    </source>
</evidence>